<protein>
    <recommendedName>
        <fullName evidence="8">EamA domain-containing protein</fullName>
    </recommendedName>
</protein>
<accession>A0ABN3WAG7</accession>
<gene>
    <name evidence="9" type="ORF">GCM10010517_74610</name>
</gene>
<evidence type="ECO:0000256" key="7">
    <source>
        <dbReference type="SAM" id="Phobius"/>
    </source>
</evidence>
<feature type="domain" description="EamA" evidence="8">
    <location>
        <begin position="12"/>
        <end position="146"/>
    </location>
</feature>
<evidence type="ECO:0000313" key="9">
    <source>
        <dbReference type="EMBL" id="GAA2908174.1"/>
    </source>
</evidence>
<dbReference type="InterPro" id="IPR037185">
    <property type="entry name" value="EmrE-like"/>
</dbReference>
<dbReference type="InterPro" id="IPR000620">
    <property type="entry name" value="EamA_dom"/>
</dbReference>
<evidence type="ECO:0000256" key="2">
    <source>
        <dbReference type="ARBA" id="ARBA00007362"/>
    </source>
</evidence>
<feature type="transmembrane region" description="Helical" evidence="7">
    <location>
        <begin position="129"/>
        <end position="149"/>
    </location>
</feature>
<dbReference type="Proteomes" id="UP001500831">
    <property type="component" value="Unassembled WGS sequence"/>
</dbReference>
<feature type="transmembrane region" description="Helical" evidence="7">
    <location>
        <begin position="41"/>
        <end position="62"/>
    </location>
</feature>
<reference evidence="9 10" key="1">
    <citation type="journal article" date="2019" name="Int. J. Syst. Evol. Microbiol.">
        <title>The Global Catalogue of Microorganisms (GCM) 10K type strain sequencing project: providing services to taxonomists for standard genome sequencing and annotation.</title>
        <authorList>
            <consortium name="The Broad Institute Genomics Platform"/>
            <consortium name="The Broad Institute Genome Sequencing Center for Infectious Disease"/>
            <person name="Wu L."/>
            <person name="Ma J."/>
        </authorList>
    </citation>
    <scope>NUCLEOTIDE SEQUENCE [LARGE SCALE GENOMIC DNA]</scope>
    <source>
        <strain evidence="9 10">JCM 6242</strain>
    </source>
</reference>
<organism evidence="9 10">
    <name type="scientific">Streptosporangium fragile</name>
    <dbReference type="NCBI Taxonomy" id="46186"/>
    <lineage>
        <taxon>Bacteria</taxon>
        <taxon>Bacillati</taxon>
        <taxon>Actinomycetota</taxon>
        <taxon>Actinomycetes</taxon>
        <taxon>Streptosporangiales</taxon>
        <taxon>Streptosporangiaceae</taxon>
        <taxon>Streptosporangium</taxon>
    </lineage>
</organism>
<evidence type="ECO:0000256" key="4">
    <source>
        <dbReference type="ARBA" id="ARBA00022989"/>
    </source>
</evidence>
<keyword evidence="3 7" id="KW-0812">Transmembrane</keyword>
<feature type="domain" description="EamA" evidence="8">
    <location>
        <begin position="156"/>
        <end position="287"/>
    </location>
</feature>
<feature type="transmembrane region" description="Helical" evidence="7">
    <location>
        <begin position="12"/>
        <end position="35"/>
    </location>
</feature>
<name>A0ABN3WAG7_9ACTN</name>
<feature type="transmembrane region" description="Helical" evidence="7">
    <location>
        <begin position="217"/>
        <end position="238"/>
    </location>
</feature>
<comment type="subcellular location">
    <subcellularLocation>
        <location evidence="1">Membrane</location>
        <topology evidence="1">Multi-pass membrane protein</topology>
    </subcellularLocation>
</comment>
<comment type="caution">
    <text evidence="9">The sequence shown here is derived from an EMBL/GenBank/DDBJ whole genome shotgun (WGS) entry which is preliminary data.</text>
</comment>
<feature type="transmembrane region" description="Helical" evidence="7">
    <location>
        <begin position="186"/>
        <end position="205"/>
    </location>
</feature>
<dbReference type="PANTHER" id="PTHR32322">
    <property type="entry name" value="INNER MEMBRANE TRANSPORTER"/>
    <property type="match status" value="1"/>
</dbReference>
<dbReference type="EMBL" id="BAAAVI010000094">
    <property type="protein sequence ID" value="GAA2908174.1"/>
    <property type="molecule type" value="Genomic_DNA"/>
</dbReference>
<evidence type="ECO:0000259" key="8">
    <source>
        <dbReference type="Pfam" id="PF00892"/>
    </source>
</evidence>
<dbReference type="Pfam" id="PF00892">
    <property type="entry name" value="EamA"/>
    <property type="match status" value="2"/>
</dbReference>
<feature type="region of interest" description="Disordered" evidence="6">
    <location>
        <begin position="301"/>
        <end position="341"/>
    </location>
</feature>
<feature type="transmembrane region" description="Helical" evidence="7">
    <location>
        <begin position="74"/>
        <end position="96"/>
    </location>
</feature>
<comment type="similarity">
    <text evidence="2">Belongs to the EamA transporter family.</text>
</comment>
<feature type="transmembrane region" description="Helical" evidence="7">
    <location>
        <begin position="250"/>
        <end position="267"/>
    </location>
</feature>
<keyword evidence="5 7" id="KW-0472">Membrane</keyword>
<evidence type="ECO:0000256" key="5">
    <source>
        <dbReference type="ARBA" id="ARBA00023136"/>
    </source>
</evidence>
<dbReference type="SUPFAM" id="SSF103481">
    <property type="entry name" value="Multidrug resistance efflux transporter EmrE"/>
    <property type="match status" value="2"/>
</dbReference>
<dbReference type="RefSeq" id="WP_344981326.1">
    <property type="nucleotide sequence ID" value="NZ_BAAAVI010000094.1"/>
</dbReference>
<evidence type="ECO:0000256" key="3">
    <source>
        <dbReference type="ARBA" id="ARBA00022692"/>
    </source>
</evidence>
<feature type="transmembrane region" description="Helical" evidence="7">
    <location>
        <begin position="155"/>
        <end position="174"/>
    </location>
</feature>
<dbReference type="InterPro" id="IPR050638">
    <property type="entry name" value="AA-Vitamin_Transporters"/>
</dbReference>
<evidence type="ECO:0000313" key="10">
    <source>
        <dbReference type="Proteomes" id="UP001500831"/>
    </source>
</evidence>
<feature type="compositionally biased region" description="Low complexity" evidence="6">
    <location>
        <begin position="322"/>
        <end position="331"/>
    </location>
</feature>
<proteinExistence type="inferred from homology"/>
<feature type="transmembrane region" description="Helical" evidence="7">
    <location>
        <begin position="102"/>
        <end position="122"/>
    </location>
</feature>
<keyword evidence="4 7" id="KW-1133">Transmembrane helix</keyword>
<evidence type="ECO:0000256" key="6">
    <source>
        <dbReference type="SAM" id="MobiDB-lite"/>
    </source>
</evidence>
<feature type="transmembrane region" description="Helical" evidence="7">
    <location>
        <begin position="273"/>
        <end position="291"/>
    </location>
</feature>
<sequence length="341" mass="34031">MGRLEVALVMRWGVVATLVSATAFGLMPVFASYAYGTGMSVTTLLAARFAIAAAVFLAWLGVRGRLTRLTGRQWATLALLGGGMYTTQSLLYFTAVERIGPAPAALLLYLYPGLVSVLSALAERTRPGWTTVGPTLVSLAGLTLVVGRVQAGLDVLGMLAALGSAVAYACYIVLGSRVSTALSPAVTTAYLSMFATGSFLVLGLATGGLDLGFAAAGWAWAATVAIVSTVLAIALFFVGATTLGPVRASLLSMFEPVVAVVAAWLLLGGSLTTLQLAGGAVVLAGAAWGVLSAADRAAVSRPGAGSVPAADEVRASGGSAGSGAPPVSGRAPGAGRGPASV</sequence>
<evidence type="ECO:0000256" key="1">
    <source>
        <dbReference type="ARBA" id="ARBA00004141"/>
    </source>
</evidence>
<keyword evidence="10" id="KW-1185">Reference proteome</keyword>
<feature type="compositionally biased region" description="Gly residues" evidence="6">
    <location>
        <begin position="332"/>
        <end position="341"/>
    </location>
</feature>
<dbReference type="PANTHER" id="PTHR32322:SF2">
    <property type="entry name" value="EAMA DOMAIN-CONTAINING PROTEIN"/>
    <property type="match status" value="1"/>
</dbReference>